<sequence>MWHCWWLFLSWSCIVQKTQGRVFRIGYITGSRRDTVISSYDRPGYQISGAISLAVHQINQHHPDGLLQNHTLEFDYGETFGIEDVSIKHTARYALNNFSAIIGPQETCVQEARLASAFNIVMLTYFCQHAFKEQLEAAHYSTFITVKPPVAQISKAVASVLNKYNWNKITFIYNNEVESRRPTAESIRYVLEEHNIEILQTRSWNKPYYVGFEDSEEDIFQSPFDDIVKDTKDKTRIYVLVGNVDDHVGFMQAMDDAGLLDRQDYFVVGVYLNHYKQEDPAKYLRGVFEPSVSQKSFKAFKSFLGVIPTKRSEFHVEFREFNNEVNVWLQRPPFNFPWESYASNVPQKNVRVEAAYLYDAVMLYAQALDACLRNPTDCPDPHDGNKLARYIKGQPYKSAMGYGGYIDAKGDAQGNYSLLALKTKRSGGPDWDIGLVDIGIFLLSANDSELPTLELREEIQWPAGHPPLDEPDCGFDGKKCVELLDNPASVWIYIVAASVATIALIALCLGVRRYVYEQKLMGSLWRIDYKDLHIEELKAHLKKASLLHAHHDAGNLDHHASVDSLTFVAADIGHISYARMMTDHSTMELGLLKKKQIVTVKKVRKRHLDLTREVRKELLAMREIRHDNLCEFVGACTDPVCIVMAYCQRGSLKDVLYDENLALDDLFLASLIGDCVKGMYYIHYNSSLKSHGNLKPSNCLIDSRFVLKITDYGLHEFKRKNESSTHRIQEQNYERMLWTAPELLRMDRPPPGGTPSGDVYSFGFILFEIYGRCGPFGDTTMSSKDIITQLRIGSTFMPFRPSLHCLDHNTPEYVISLILDAWKENPQQRPDFIAITSRLKPMQKGMKSNFVDNILALLQRHANNLESLVSERTLQLQEEKKKTELLLYEILPRPVAEHLIKHERVEAEQFESVTIFFSDIVGFTALSAESTPLEVVALLNDLYTLFDSLLEHYDAYKVETIGDSYMVCSGLPVTNGNRHAGVIASMSLQLLDSTNSFRIRHRPEKQLLLRIGIHSGPVVAGVVGLKMPRYCLFGDTVNTASRFESTGEAQKIHCSPQCKEILDELGGYVVEPRGMVYMKGKVFLTNRKTTTVKMYFR</sequence>
<evidence type="ECO:0000256" key="7">
    <source>
        <dbReference type="ARBA" id="ARBA00022989"/>
    </source>
</evidence>
<dbReference type="SUPFAM" id="SSF56112">
    <property type="entry name" value="Protein kinase-like (PK-like)"/>
    <property type="match status" value="1"/>
</dbReference>
<dbReference type="GO" id="GO:0035556">
    <property type="term" value="P:intracellular signal transduction"/>
    <property type="evidence" value="ECO:0007669"/>
    <property type="project" value="InterPro"/>
</dbReference>
<feature type="signal peptide" evidence="17">
    <location>
        <begin position="1"/>
        <end position="20"/>
    </location>
</feature>
<keyword evidence="4 16" id="KW-0812">Transmembrane</keyword>
<dbReference type="GO" id="GO:0004383">
    <property type="term" value="F:guanylate cyclase activity"/>
    <property type="evidence" value="ECO:0007669"/>
    <property type="project" value="UniProtKB-EC"/>
</dbReference>
<dbReference type="InterPro" id="IPR000719">
    <property type="entry name" value="Prot_kinase_dom"/>
</dbReference>
<dbReference type="InterPro" id="IPR001828">
    <property type="entry name" value="ANF_lig-bd_rcpt"/>
</dbReference>
<dbReference type="GO" id="GO:0004672">
    <property type="term" value="F:protein kinase activity"/>
    <property type="evidence" value="ECO:0007669"/>
    <property type="project" value="InterPro"/>
</dbReference>
<dbReference type="CDD" id="cd07302">
    <property type="entry name" value="CHD"/>
    <property type="match status" value="1"/>
</dbReference>
<evidence type="ECO:0000256" key="2">
    <source>
        <dbReference type="ARBA" id="ARBA00004479"/>
    </source>
</evidence>
<dbReference type="SUPFAM" id="SSF53822">
    <property type="entry name" value="Periplasmic binding protein-like I"/>
    <property type="match status" value="1"/>
</dbReference>
<name>A0A1D1V6C4_RAMVA</name>
<evidence type="ECO:0000313" key="21">
    <source>
        <dbReference type="Proteomes" id="UP000186922"/>
    </source>
</evidence>
<dbReference type="InterPro" id="IPR028082">
    <property type="entry name" value="Peripla_BP_I"/>
</dbReference>
<dbReference type="InterPro" id="IPR050401">
    <property type="entry name" value="Cyclic_nucleotide_synthase"/>
</dbReference>
<dbReference type="GO" id="GO:0005886">
    <property type="term" value="C:plasma membrane"/>
    <property type="evidence" value="ECO:0007669"/>
    <property type="project" value="TreeGrafter"/>
</dbReference>
<evidence type="ECO:0000256" key="16">
    <source>
        <dbReference type="SAM" id="Phobius"/>
    </source>
</evidence>
<dbReference type="InterPro" id="IPR001245">
    <property type="entry name" value="Ser-Thr/Tyr_kinase_cat_dom"/>
</dbReference>
<dbReference type="InterPro" id="IPR001054">
    <property type="entry name" value="A/G_cyclase"/>
</dbReference>
<dbReference type="AlphaFoldDB" id="A0A1D1V6C4"/>
<evidence type="ECO:0000259" key="18">
    <source>
        <dbReference type="PROSITE" id="PS50011"/>
    </source>
</evidence>
<feature type="chain" id="PRO_5008898105" description="Guanylate cyclase" evidence="17">
    <location>
        <begin position="21"/>
        <end position="1097"/>
    </location>
</feature>
<dbReference type="InterPro" id="IPR011009">
    <property type="entry name" value="Kinase-like_dom_sf"/>
</dbReference>
<dbReference type="Gene3D" id="3.30.70.1230">
    <property type="entry name" value="Nucleotide cyclase"/>
    <property type="match status" value="1"/>
</dbReference>
<keyword evidence="11" id="KW-0325">Glycoprotein</keyword>
<dbReference type="GO" id="GO:0007168">
    <property type="term" value="P:receptor guanylyl cyclase signaling pathway"/>
    <property type="evidence" value="ECO:0007669"/>
    <property type="project" value="TreeGrafter"/>
</dbReference>
<keyword evidence="21" id="KW-1185">Reference proteome</keyword>
<dbReference type="GO" id="GO:0005524">
    <property type="term" value="F:ATP binding"/>
    <property type="evidence" value="ECO:0007669"/>
    <property type="project" value="InterPro"/>
</dbReference>
<dbReference type="STRING" id="947166.A0A1D1V6C4"/>
<evidence type="ECO:0000256" key="3">
    <source>
        <dbReference type="ARBA" id="ARBA00012202"/>
    </source>
</evidence>
<evidence type="ECO:0000256" key="17">
    <source>
        <dbReference type="SAM" id="SignalP"/>
    </source>
</evidence>
<dbReference type="Pfam" id="PF01094">
    <property type="entry name" value="ANF_receptor"/>
    <property type="match status" value="1"/>
</dbReference>
<evidence type="ECO:0000256" key="10">
    <source>
        <dbReference type="ARBA" id="ARBA00023170"/>
    </source>
</evidence>
<dbReference type="InterPro" id="IPR029787">
    <property type="entry name" value="Nucleotide_cyclase"/>
</dbReference>
<evidence type="ECO:0000256" key="9">
    <source>
        <dbReference type="ARBA" id="ARBA00023136"/>
    </source>
</evidence>
<evidence type="ECO:0000256" key="11">
    <source>
        <dbReference type="ARBA" id="ARBA00023180"/>
    </source>
</evidence>
<evidence type="ECO:0000256" key="5">
    <source>
        <dbReference type="ARBA" id="ARBA00022729"/>
    </source>
</evidence>
<dbReference type="EMBL" id="BDGG01000002">
    <property type="protein sequence ID" value="GAU94363.1"/>
    <property type="molecule type" value="Genomic_DNA"/>
</dbReference>
<dbReference type="Gene3D" id="1.10.510.10">
    <property type="entry name" value="Transferase(Phosphotransferase) domain 1"/>
    <property type="match status" value="1"/>
</dbReference>
<feature type="domain" description="Protein kinase" evidence="18">
    <location>
        <begin position="566"/>
        <end position="851"/>
    </location>
</feature>
<evidence type="ECO:0000256" key="13">
    <source>
        <dbReference type="ARBA" id="ARBA00023293"/>
    </source>
</evidence>
<keyword evidence="9 16" id="KW-0472">Membrane</keyword>
<dbReference type="Gene3D" id="3.40.50.2300">
    <property type="match status" value="2"/>
</dbReference>
<dbReference type="GO" id="GO:0005525">
    <property type="term" value="F:GTP binding"/>
    <property type="evidence" value="ECO:0007669"/>
    <property type="project" value="UniProtKB-KW"/>
</dbReference>
<dbReference type="PANTHER" id="PTHR11920">
    <property type="entry name" value="GUANYLYL CYCLASE"/>
    <property type="match status" value="1"/>
</dbReference>
<proteinExistence type="inferred from homology"/>
<evidence type="ECO:0000256" key="1">
    <source>
        <dbReference type="ARBA" id="ARBA00001436"/>
    </source>
</evidence>
<dbReference type="Pfam" id="PF07714">
    <property type="entry name" value="PK_Tyr_Ser-Thr"/>
    <property type="match status" value="1"/>
</dbReference>
<feature type="transmembrane region" description="Helical" evidence="16">
    <location>
        <begin position="490"/>
        <end position="511"/>
    </location>
</feature>
<evidence type="ECO:0000256" key="14">
    <source>
        <dbReference type="RuleBase" id="RU000405"/>
    </source>
</evidence>
<evidence type="ECO:0000313" key="20">
    <source>
        <dbReference type="EMBL" id="GAU94363.1"/>
    </source>
</evidence>
<keyword evidence="6" id="KW-0547">Nucleotide-binding</keyword>
<dbReference type="Proteomes" id="UP000186922">
    <property type="component" value="Unassembled WGS sequence"/>
</dbReference>
<dbReference type="InterPro" id="IPR018297">
    <property type="entry name" value="A/G_cyclase_CS"/>
</dbReference>
<protein>
    <recommendedName>
        <fullName evidence="3 15">Guanylate cyclase</fullName>
        <ecNumber evidence="3 15">4.6.1.2</ecNumber>
    </recommendedName>
</protein>
<dbReference type="SUPFAM" id="SSF55073">
    <property type="entry name" value="Nucleotide cyclase"/>
    <property type="match status" value="1"/>
</dbReference>
<evidence type="ECO:0000259" key="19">
    <source>
        <dbReference type="PROSITE" id="PS50125"/>
    </source>
</evidence>
<evidence type="ECO:0000256" key="4">
    <source>
        <dbReference type="ARBA" id="ARBA00022692"/>
    </source>
</evidence>
<dbReference type="PROSITE" id="PS00452">
    <property type="entry name" value="GUANYLATE_CYCLASE_1"/>
    <property type="match status" value="1"/>
</dbReference>
<comment type="caution">
    <text evidence="20">The sequence shown here is derived from an EMBL/GenBank/DDBJ whole genome shotgun (WGS) entry which is preliminary data.</text>
</comment>
<keyword evidence="12 14" id="KW-0456">Lyase</keyword>
<comment type="catalytic activity">
    <reaction evidence="1 15">
        <text>GTP = 3',5'-cyclic GMP + diphosphate</text>
        <dbReference type="Rhea" id="RHEA:13665"/>
        <dbReference type="ChEBI" id="CHEBI:33019"/>
        <dbReference type="ChEBI" id="CHEBI:37565"/>
        <dbReference type="ChEBI" id="CHEBI:57746"/>
        <dbReference type="EC" id="4.6.1.2"/>
    </reaction>
</comment>
<dbReference type="SMART" id="SM00044">
    <property type="entry name" value="CYCc"/>
    <property type="match status" value="1"/>
</dbReference>
<organism evidence="20 21">
    <name type="scientific">Ramazzottius varieornatus</name>
    <name type="common">Water bear</name>
    <name type="synonym">Tardigrade</name>
    <dbReference type="NCBI Taxonomy" id="947166"/>
    <lineage>
        <taxon>Eukaryota</taxon>
        <taxon>Metazoa</taxon>
        <taxon>Ecdysozoa</taxon>
        <taxon>Tardigrada</taxon>
        <taxon>Eutardigrada</taxon>
        <taxon>Parachela</taxon>
        <taxon>Hypsibioidea</taxon>
        <taxon>Ramazzottiidae</taxon>
        <taxon>Ramazzottius</taxon>
    </lineage>
</organism>
<dbReference type="OrthoDB" id="1890790at2759"/>
<comment type="subcellular location">
    <subcellularLocation>
        <location evidence="2">Membrane</location>
        <topology evidence="2">Single-pass type I membrane protein</topology>
    </subcellularLocation>
</comment>
<accession>A0A1D1V6C4</accession>
<dbReference type="PROSITE" id="PS50011">
    <property type="entry name" value="PROTEIN_KINASE_DOM"/>
    <property type="match status" value="1"/>
</dbReference>
<dbReference type="GO" id="GO:0004016">
    <property type="term" value="F:adenylate cyclase activity"/>
    <property type="evidence" value="ECO:0007669"/>
    <property type="project" value="TreeGrafter"/>
</dbReference>
<dbReference type="CDD" id="cd06370">
    <property type="entry name" value="PBP1_SAP_GC-like"/>
    <property type="match status" value="1"/>
</dbReference>
<keyword evidence="7 16" id="KW-1133">Transmembrane helix</keyword>
<dbReference type="Gene3D" id="6.10.250.780">
    <property type="match status" value="1"/>
</dbReference>
<feature type="domain" description="Guanylate cyclase" evidence="19">
    <location>
        <begin position="914"/>
        <end position="1044"/>
    </location>
</feature>
<dbReference type="PROSITE" id="PS50125">
    <property type="entry name" value="GUANYLATE_CYCLASE_2"/>
    <property type="match status" value="1"/>
</dbReference>
<comment type="similarity">
    <text evidence="14">Belongs to the adenylyl cyclase class-4/guanylyl cyclase family.</text>
</comment>
<keyword evidence="5 17" id="KW-0732">Signal</keyword>
<evidence type="ECO:0000256" key="6">
    <source>
        <dbReference type="ARBA" id="ARBA00022741"/>
    </source>
</evidence>
<dbReference type="FunFam" id="3.30.70.1230:FF:000004">
    <property type="entry name" value="Guanylate cyclase"/>
    <property type="match status" value="1"/>
</dbReference>
<keyword evidence="13 15" id="KW-0141">cGMP biosynthesis</keyword>
<evidence type="ECO:0000256" key="8">
    <source>
        <dbReference type="ARBA" id="ARBA00023134"/>
    </source>
</evidence>
<dbReference type="EC" id="4.6.1.2" evidence="3 15"/>
<reference evidence="20 21" key="1">
    <citation type="journal article" date="2016" name="Nat. Commun.">
        <title>Extremotolerant tardigrade genome and improved radiotolerance of human cultured cells by tardigrade-unique protein.</title>
        <authorList>
            <person name="Hashimoto T."/>
            <person name="Horikawa D.D."/>
            <person name="Saito Y."/>
            <person name="Kuwahara H."/>
            <person name="Kozuka-Hata H."/>
            <person name="Shin-I T."/>
            <person name="Minakuchi Y."/>
            <person name="Ohishi K."/>
            <person name="Motoyama A."/>
            <person name="Aizu T."/>
            <person name="Enomoto A."/>
            <person name="Kondo K."/>
            <person name="Tanaka S."/>
            <person name="Hara Y."/>
            <person name="Koshikawa S."/>
            <person name="Sagara H."/>
            <person name="Miura T."/>
            <person name="Yokobori S."/>
            <person name="Miyagawa K."/>
            <person name="Suzuki Y."/>
            <person name="Kubo T."/>
            <person name="Oyama M."/>
            <person name="Kohara Y."/>
            <person name="Fujiyama A."/>
            <person name="Arakawa K."/>
            <person name="Katayama T."/>
            <person name="Toyoda A."/>
            <person name="Kunieda T."/>
        </authorList>
    </citation>
    <scope>NUCLEOTIDE SEQUENCE [LARGE SCALE GENOMIC DNA]</scope>
    <source>
        <strain evidence="20 21">YOKOZUNA-1</strain>
    </source>
</reference>
<evidence type="ECO:0000256" key="12">
    <source>
        <dbReference type="ARBA" id="ARBA00023239"/>
    </source>
</evidence>
<dbReference type="GO" id="GO:0001653">
    <property type="term" value="F:peptide receptor activity"/>
    <property type="evidence" value="ECO:0007669"/>
    <property type="project" value="TreeGrafter"/>
</dbReference>
<dbReference type="Pfam" id="PF00211">
    <property type="entry name" value="Guanylate_cyc"/>
    <property type="match status" value="1"/>
</dbReference>
<keyword evidence="10" id="KW-0675">Receptor</keyword>
<gene>
    <name evidence="20" type="primary">RvY_06150</name>
    <name evidence="20" type="synonym">RvY_06150.1</name>
    <name evidence="20" type="ORF">RvY_06150-1</name>
</gene>
<dbReference type="PANTHER" id="PTHR11920:SF335">
    <property type="entry name" value="GUANYLATE CYCLASE"/>
    <property type="match status" value="1"/>
</dbReference>
<evidence type="ECO:0000256" key="15">
    <source>
        <dbReference type="RuleBase" id="RU003431"/>
    </source>
</evidence>
<keyword evidence="8" id="KW-0342">GTP-binding</keyword>